<dbReference type="SMART" id="SM00347">
    <property type="entry name" value="HTH_MARR"/>
    <property type="match status" value="1"/>
</dbReference>
<dbReference type="SUPFAM" id="SSF46785">
    <property type="entry name" value="Winged helix' DNA-binding domain"/>
    <property type="match status" value="1"/>
</dbReference>
<evidence type="ECO:0000256" key="6">
    <source>
        <dbReference type="ARBA" id="ARBA00046337"/>
    </source>
</evidence>
<comment type="caution">
    <text evidence="10">The sequence shown here is derived from an EMBL/GenBank/DDBJ whole genome shotgun (WGS) entry which is preliminary data.</text>
</comment>
<evidence type="ECO:0000256" key="3">
    <source>
        <dbReference type="ARBA" id="ARBA00023015"/>
    </source>
</evidence>
<protein>
    <recommendedName>
        <fullName evidence="7">HTH-type transcriptional regulator SarZ</fullName>
    </recommendedName>
    <alternativeName>
        <fullName evidence="8">Staphylococcal accessory regulator Z</fullName>
    </alternativeName>
</protein>
<comment type="similarity">
    <text evidence="6">Belongs to the SarZ family.</text>
</comment>
<dbReference type="FunFam" id="1.10.10.10:FF:000163">
    <property type="entry name" value="MarR family transcriptional regulator"/>
    <property type="match status" value="1"/>
</dbReference>
<dbReference type="AlphaFoldDB" id="D7UZT4"/>
<dbReference type="HOGENOM" id="CLU_083287_3_2_9"/>
<dbReference type="PRINTS" id="PR00598">
    <property type="entry name" value="HTHMARR"/>
</dbReference>
<keyword evidence="2" id="KW-0963">Cytoplasm</keyword>
<evidence type="ECO:0000313" key="10">
    <source>
        <dbReference type="EMBL" id="EFI82929.1"/>
    </source>
</evidence>
<dbReference type="GO" id="GO:0003700">
    <property type="term" value="F:DNA-binding transcription factor activity"/>
    <property type="evidence" value="ECO:0007669"/>
    <property type="project" value="InterPro"/>
</dbReference>
<reference evidence="10" key="1">
    <citation type="submission" date="2010-06" db="EMBL/GenBank/DDBJ databases">
        <authorList>
            <person name="Muzny D."/>
            <person name="Qin X."/>
            <person name="Buhay C."/>
            <person name="Dugan-Rocha S."/>
            <person name="Ding Y."/>
            <person name="Chen G."/>
            <person name="Hawes A."/>
            <person name="Holder M."/>
            <person name="Jhangiani S."/>
            <person name="Johnson A."/>
            <person name="Khan Z."/>
            <person name="Li Z."/>
            <person name="Liu W."/>
            <person name="Liu X."/>
            <person name="Perez L."/>
            <person name="Shen H."/>
            <person name="Wang Q."/>
            <person name="Watt J."/>
            <person name="Xi L."/>
            <person name="Xin Y."/>
            <person name="Zhou J."/>
            <person name="Deng J."/>
            <person name="Jiang H."/>
            <person name="Liu Y."/>
            <person name="Qu J."/>
            <person name="Song X.-Z."/>
            <person name="Zhang L."/>
            <person name="Villasana D."/>
            <person name="Johnson A."/>
            <person name="Liu J."/>
            <person name="Liyanage D."/>
            <person name="Lorensuhewa L."/>
            <person name="Robinson T."/>
            <person name="Song A."/>
            <person name="Song B.-B."/>
            <person name="Dinh H."/>
            <person name="Thornton R."/>
            <person name="Coyle M."/>
            <person name="Francisco L."/>
            <person name="Jackson L."/>
            <person name="Javaid M."/>
            <person name="Korchina V."/>
            <person name="Kovar C."/>
            <person name="Mata R."/>
            <person name="Mathew T."/>
            <person name="Ngo R."/>
            <person name="Nguyen L."/>
            <person name="Nguyen N."/>
            <person name="Okwuonu G."/>
            <person name="Ongeri F."/>
            <person name="Pham C."/>
            <person name="Simmons D."/>
            <person name="Wilczek-Boney K."/>
            <person name="Hale W."/>
            <person name="Jakkamsetti A."/>
            <person name="Pham P."/>
            <person name="Ruth R."/>
            <person name="San Lucas F."/>
            <person name="Warren J."/>
            <person name="Zhang J."/>
            <person name="Zhao Z."/>
            <person name="Zhou C."/>
            <person name="Zhu D."/>
            <person name="Lee S."/>
            <person name="Bess C."/>
            <person name="Blankenburg K."/>
            <person name="Forbes L."/>
            <person name="Fu Q."/>
            <person name="Gubbala S."/>
            <person name="Hirani K."/>
            <person name="Jayaseelan J.C."/>
            <person name="Lara F."/>
            <person name="Munidasa M."/>
            <person name="Palculict T."/>
            <person name="Patil S."/>
            <person name="Pu L.-L."/>
            <person name="Saada N."/>
            <person name="Tang L."/>
            <person name="Weissenberger G."/>
            <person name="Zhu Y."/>
            <person name="Hemphill L."/>
            <person name="Shang Y."/>
            <person name="Youmans B."/>
            <person name="Ayvaz T."/>
            <person name="Ross M."/>
            <person name="Santibanez J."/>
            <person name="Aqrawi P."/>
            <person name="Gross S."/>
            <person name="Joshi V."/>
            <person name="Fowler G."/>
            <person name="Nazareth L."/>
            <person name="Reid J."/>
            <person name="Worley K."/>
            <person name="Petrosino J."/>
            <person name="Highlander S."/>
            <person name="Gibbs R."/>
        </authorList>
    </citation>
    <scope>NUCLEOTIDE SEQUENCE [LARGE SCALE GENOMIC DNA]</scope>
    <source>
        <strain evidence="10">DSM 20601</strain>
    </source>
</reference>
<dbReference type="PROSITE" id="PS50995">
    <property type="entry name" value="HTH_MARR_2"/>
    <property type="match status" value="1"/>
</dbReference>
<dbReference type="Proteomes" id="UP000010119">
    <property type="component" value="Unassembled WGS sequence"/>
</dbReference>
<keyword evidence="11" id="KW-1185">Reference proteome</keyword>
<keyword evidence="5" id="KW-0804">Transcription</keyword>
<dbReference type="STRING" id="525367.HMPREF0556_11614"/>
<keyword evidence="4" id="KW-0238">DNA-binding</keyword>
<evidence type="ECO:0000313" key="11">
    <source>
        <dbReference type="Proteomes" id="UP000010119"/>
    </source>
</evidence>
<comment type="subcellular location">
    <subcellularLocation>
        <location evidence="1">Cytoplasm</location>
    </subcellularLocation>
</comment>
<evidence type="ECO:0000259" key="9">
    <source>
        <dbReference type="PROSITE" id="PS50995"/>
    </source>
</evidence>
<gene>
    <name evidence="10" type="ORF">HMPREF0556_11614</name>
</gene>
<dbReference type="Pfam" id="PF22381">
    <property type="entry name" value="Staph_reg_Sar_Rot"/>
    <property type="match status" value="1"/>
</dbReference>
<dbReference type="Gene3D" id="1.10.10.10">
    <property type="entry name" value="Winged helix-like DNA-binding domain superfamily/Winged helix DNA-binding domain"/>
    <property type="match status" value="1"/>
</dbReference>
<evidence type="ECO:0000256" key="1">
    <source>
        <dbReference type="ARBA" id="ARBA00004496"/>
    </source>
</evidence>
<sequence>MNMSTSNRLLEDQLCFALYSASRAFTKLYREPLKKFQLTYPQYIALLALWEEDGLSVSTLGDKLNLDSGTLTPMLKRMESQGLLDRLRSSEDERHVTIHLTDKAKKIRPEVLREVEGCLDRLDFLGDDYNHLLKGIKDITNQLEGISNEKTL</sequence>
<evidence type="ECO:0000256" key="7">
    <source>
        <dbReference type="ARBA" id="ARBA00047188"/>
    </source>
</evidence>
<proteinExistence type="inferred from homology"/>
<dbReference type="GO" id="GO:0003677">
    <property type="term" value="F:DNA binding"/>
    <property type="evidence" value="ECO:0007669"/>
    <property type="project" value="UniProtKB-KW"/>
</dbReference>
<dbReference type="InterPro" id="IPR000835">
    <property type="entry name" value="HTH_MarR-typ"/>
</dbReference>
<dbReference type="EMBL" id="ACCR02000005">
    <property type="protein sequence ID" value="EFI82929.1"/>
    <property type="molecule type" value="Genomic_DNA"/>
</dbReference>
<keyword evidence="3" id="KW-0805">Transcription regulation</keyword>
<evidence type="ECO:0000256" key="4">
    <source>
        <dbReference type="ARBA" id="ARBA00023125"/>
    </source>
</evidence>
<name>D7UZT4_LISGR</name>
<dbReference type="PANTHER" id="PTHR42756">
    <property type="entry name" value="TRANSCRIPTIONAL REGULATOR, MARR"/>
    <property type="match status" value="1"/>
</dbReference>
<dbReference type="InterPro" id="IPR036388">
    <property type="entry name" value="WH-like_DNA-bd_sf"/>
</dbReference>
<accession>D7UZT4</accession>
<dbReference type="InterPro" id="IPR036390">
    <property type="entry name" value="WH_DNA-bd_sf"/>
</dbReference>
<dbReference type="GO" id="GO:0005737">
    <property type="term" value="C:cytoplasm"/>
    <property type="evidence" value="ECO:0007669"/>
    <property type="project" value="UniProtKB-SubCell"/>
</dbReference>
<dbReference type="PANTHER" id="PTHR42756:SF1">
    <property type="entry name" value="TRANSCRIPTIONAL REPRESSOR OF EMRAB OPERON"/>
    <property type="match status" value="1"/>
</dbReference>
<evidence type="ECO:0000256" key="5">
    <source>
        <dbReference type="ARBA" id="ARBA00023163"/>
    </source>
</evidence>
<feature type="domain" description="HTH marR-type" evidence="9">
    <location>
        <begin position="11"/>
        <end position="152"/>
    </location>
</feature>
<dbReference type="eggNOG" id="COG1846">
    <property type="taxonomic scope" value="Bacteria"/>
</dbReference>
<evidence type="ECO:0000256" key="8">
    <source>
        <dbReference type="ARBA" id="ARBA00047207"/>
    </source>
</evidence>
<dbReference type="InterPro" id="IPR055166">
    <property type="entry name" value="Transc_reg_Sar_Rot_HTH"/>
</dbReference>
<evidence type="ECO:0000256" key="2">
    <source>
        <dbReference type="ARBA" id="ARBA00022490"/>
    </source>
</evidence>
<organism evidence="10 11">
    <name type="scientific">Listeria grayi DSM 20601</name>
    <dbReference type="NCBI Taxonomy" id="525367"/>
    <lineage>
        <taxon>Bacteria</taxon>
        <taxon>Bacillati</taxon>
        <taxon>Bacillota</taxon>
        <taxon>Bacilli</taxon>
        <taxon>Bacillales</taxon>
        <taxon>Listeriaceae</taxon>
        <taxon>Listeria</taxon>
    </lineage>
</organism>